<dbReference type="Gene3D" id="3.30.420.110">
    <property type="entry name" value="MutS, connector domain"/>
    <property type="match status" value="1"/>
</dbReference>
<keyword evidence="8" id="KW-0539">Nucleus</keyword>
<comment type="subunit">
    <text evidence="10">Heterodimer consisting of MSH2-MSH3 (MutS beta). Forms a ternary complex with MutL alpha (MLH1-PMS1).</text>
</comment>
<dbReference type="GO" id="GO:0005524">
    <property type="term" value="F:ATP binding"/>
    <property type="evidence" value="ECO:0007669"/>
    <property type="project" value="UniProtKB-UniRule"/>
</dbReference>
<dbReference type="InterPro" id="IPR016151">
    <property type="entry name" value="DNA_mismatch_repair_MutS_N"/>
</dbReference>
<dbReference type="PANTHER" id="PTHR11361">
    <property type="entry name" value="DNA MISMATCH REPAIR PROTEIN MUTS FAMILY MEMBER"/>
    <property type="match status" value="1"/>
</dbReference>
<evidence type="ECO:0000256" key="4">
    <source>
        <dbReference type="ARBA" id="ARBA00022763"/>
    </source>
</evidence>
<feature type="compositionally biased region" description="Polar residues" evidence="14">
    <location>
        <begin position="253"/>
        <end position="262"/>
    </location>
</feature>
<feature type="compositionally biased region" description="Acidic residues" evidence="14">
    <location>
        <begin position="169"/>
        <end position="178"/>
    </location>
</feature>
<feature type="compositionally biased region" description="Polar residues" evidence="14">
    <location>
        <begin position="1"/>
        <end position="10"/>
    </location>
</feature>
<dbReference type="PIRSF" id="PIRSF037677">
    <property type="entry name" value="DNA_mis_repair_Msh6"/>
    <property type="match status" value="1"/>
</dbReference>
<dbReference type="InterPro" id="IPR017261">
    <property type="entry name" value="DNA_mismatch_repair_MutS/MSH"/>
</dbReference>
<accession>A0AAD5BA94</accession>
<feature type="coiled-coil region" evidence="13">
    <location>
        <begin position="820"/>
        <end position="854"/>
    </location>
</feature>
<dbReference type="Gene3D" id="3.40.50.300">
    <property type="entry name" value="P-loop containing nucleotide triphosphate hydrolases"/>
    <property type="match status" value="1"/>
</dbReference>
<proteinExistence type="inferred from homology"/>
<protein>
    <recommendedName>
        <fullName evidence="11">DNA mismatch repair protein</fullName>
    </recommendedName>
</protein>
<dbReference type="FunFam" id="1.10.1420.10:FF:000019">
    <property type="entry name" value="DNA mismatch repair protein"/>
    <property type="match status" value="1"/>
</dbReference>
<evidence type="ECO:0000256" key="14">
    <source>
        <dbReference type="SAM" id="MobiDB-lite"/>
    </source>
</evidence>
<dbReference type="SMART" id="SM00534">
    <property type="entry name" value="MUTSac"/>
    <property type="match status" value="1"/>
</dbReference>
<dbReference type="Pfam" id="PF01624">
    <property type="entry name" value="MutS_I"/>
    <property type="match status" value="1"/>
</dbReference>
<feature type="compositionally biased region" description="Polar residues" evidence="14">
    <location>
        <begin position="111"/>
        <end position="138"/>
    </location>
</feature>
<dbReference type="Pfam" id="PF05188">
    <property type="entry name" value="MutS_II"/>
    <property type="match status" value="1"/>
</dbReference>
<dbReference type="SUPFAM" id="SSF53150">
    <property type="entry name" value="DNA repair protein MutS, domain II"/>
    <property type="match status" value="1"/>
</dbReference>
<dbReference type="PANTHER" id="PTHR11361:SF148">
    <property type="entry name" value="DNA MISMATCH REPAIR PROTEIN MSH6"/>
    <property type="match status" value="1"/>
</dbReference>
<dbReference type="Gene3D" id="1.10.1420.10">
    <property type="match status" value="2"/>
</dbReference>
<dbReference type="Gene3D" id="3.40.1170.10">
    <property type="entry name" value="DNA repair protein MutS, domain I"/>
    <property type="match status" value="1"/>
</dbReference>
<gene>
    <name evidence="16" type="ORF">KGF57_005209</name>
</gene>
<dbReference type="GO" id="GO:0016887">
    <property type="term" value="F:ATP hydrolysis activity"/>
    <property type="evidence" value="ECO:0007669"/>
    <property type="project" value="UniProtKB-ARBA"/>
</dbReference>
<dbReference type="InterPro" id="IPR007861">
    <property type="entry name" value="DNA_mismatch_repair_MutS_clamp"/>
</dbReference>
<dbReference type="InterPro" id="IPR045076">
    <property type="entry name" value="MutS"/>
</dbReference>
<dbReference type="GO" id="GO:0032301">
    <property type="term" value="C:MutSalpha complex"/>
    <property type="evidence" value="ECO:0007669"/>
    <property type="project" value="TreeGrafter"/>
</dbReference>
<keyword evidence="4 11" id="KW-0227">DNA damage</keyword>
<dbReference type="InterPro" id="IPR000432">
    <property type="entry name" value="DNA_mismatch_repair_MutS_C"/>
</dbReference>
<dbReference type="Proteomes" id="UP001204833">
    <property type="component" value="Unassembled WGS sequence"/>
</dbReference>
<evidence type="ECO:0000256" key="8">
    <source>
        <dbReference type="ARBA" id="ARBA00023242"/>
    </source>
</evidence>
<dbReference type="GO" id="GO:0140664">
    <property type="term" value="F:ATP-dependent DNA damage sensor activity"/>
    <property type="evidence" value="ECO:0007669"/>
    <property type="project" value="InterPro"/>
</dbReference>
<evidence type="ECO:0000256" key="11">
    <source>
        <dbReference type="PIRNR" id="PIRNR037677"/>
    </source>
</evidence>
<keyword evidence="3 11" id="KW-0547">Nucleotide-binding</keyword>
<dbReference type="Pfam" id="PF05190">
    <property type="entry name" value="MutS_IV"/>
    <property type="match status" value="1"/>
</dbReference>
<evidence type="ECO:0000256" key="1">
    <source>
        <dbReference type="ARBA" id="ARBA00004123"/>
    </source>
</evidence>
<reference evidence="16 17" key="1">
    <citation type="journal article" date="2022" name="DNA Res.">
        <title>Genome analysis of five recently described species of the CUG-Ser clade uncovers Candida theae as a new hybrid lineage with pathogenic potential in the Candida parapsilosis species complex.</title>
        <authorList>
            <person name="Mixao V."/>
            <person name="Del Olmo V."/>
            <person name="Hegedusova E."/>
            <person name="Saus E."/>
            <person name="Pryszcz L."/>
            <person name="Cillingova A."/>
            <person name="Nosek J."/>
            <person name="Gabaldon T."/>
        </authorList>
    </citation>
    <scope>NUCLEOTIDE SEQUENCE [LARGE SCALE GENOMIC DNA]</scope>
    <source>
        <strain evidence="16 17">CBS 12239</strain>
    </source>
</reference>
<dbReference type="EMBL" id="JAIHNG010000177">
    <property type="protein sequence ID" value="KAI5948811.1"/>
    <property type="molecule type" value="Genomic_DNA"/>
</dbReference>
<evidence type="ECO:0000256" key="12">
    <source>
        <dbReference type="RuleBase" id="RU003756"/>
    </source>
</evidence>
<keyword evidence="13" id="KW-0175">Coiled coil</keyword>
<dbReference type="RefSeq" id="XP_051606321.1">
    <property type="nucleotide sequence ID" value="XM_051754802.1"/>
</dbReference>
<evidence type="ECO:0000256" key="5">
    <source>
        <dbReference type="ARBA" id="ARBA00022840"/>
    </source>
</evidence>
<dbReference type="InterPro" id="IPR036187">
    <property type="entry name" value="DNA_mismatch_repair_MutS_sf"/>
</dbReference>
<feature type="compositionally biased region" description="Polar residues" evidence="14">
    <location>
        <begin position="149"/>
        <end position="158"/>
    </location>
</feature>
<feature type="compositionally biased region" description="Low complexity" evidence="14">
    <location>
        <begin position="263"/>
        <end position="281"/>
    </location>
</feature>
<dbReference type="FunFam" id="3.40.1170.10:FF:000002">
    <property type="entry name" value="DNA mismatch repair protein"/>
    <property type="match status" value="1"/>
</dbReference>
<feature type="compositionally biased region" description="Polar residues" evidence="14">
    <location>
        <begin position="48"/>
        <end position="75"/>
    </location>
</feature>
<feature type="domain" description="DNA mismatch repair proteins mutS family" evidence="15">
    <location>
        <begin position="1085"/>
        <end position="1101"/>
    </location>
</feature>
<dbReference type="Pfam" id="PF05192">
    <property type="entry name" value="MutS_III"/>
    <property type="match status" value="1"/>
</dbReference>
<sequence>MGTSNTTTAAATPKRRGGDITKSNGTNSSSKKKQASLMSFFKPMAVKNENTNKSVANVSSKSPSQQQNHVSSSSPLKFKTMVKQELTSDDKENNDTLMNYDEEEDEFRDLSFSSSLTSPPDANSVKQESEQTSKTAKQNKLEHNRVAALNSSPINSNRQARKKVNYAESDSDEDEDDVVQSSRKKRKVVQDQSDDEEDDFQPVMSDGDDDDDMSDFVVDDDDNDDDEVEEEDAAVVSEEEEDDDIPKPKKTSRSTLKPKSTASNTTSDVNTSFNSSVSSTNDLTDKFTASSSYDASGYQTKQFSSKPLPTTKKNFAKENEERYQWLVNIKDAEKRTPDDPNYDPRTLYIPQSAWSKFTAFEKQYWEIKSKMWNTIVFFKKGKFYELYENDAIIANTQFDLKIAGGGRANMKLAGIPEMSFEHWAKEFISHGYKVAKVDQKESMLAKEMRGGGSKEEKIIKRELTGVLTGGTLTNLDMITDDMSTYCLSIKEDTAEDGSKIFGVAFVDTATSELNLIELHDDAECTKLDTLITQVKPKEVICEKGNLCNIATQILKFCAHSNNQIWNSLNPITEFWDYDIAIEQLVRSKYYEAKDLDDFSNYPPILIDFKQNHFVAFNAFGGLLSYLKTLKLDESIMSLGNIKQYKISENETSHMILDGITLSNLEILNNNYDGGDQGTLLKLVNRATTSFGKRHLKKWILHPLMRIDEINSRYDSIDYLMGDGSELRSILQDCLTLLPDLERLIARVHGGTLRFRDFLKVVESFESIARFAKQMLEFAHAESGMLYKYLQSFPNDMVEQISEWEDAFDRQQALNDIIIPAKGVDAEFDQSQAVIDDLENQLNDLLKVYKKEFKSHEIFYRDSGKEIYLIELPVKLVKHVPSNWQTMGATSKVKRFWSPEVKQLARKLMEQRELHKMVCDTLRTRMYAKFDAHYPTWMKVINCIANIDCILALTKVSESIGYPSCRPQFVQSDHGVLDFKELRHPCFVGTRDFIPNDIHLGGEEPNFGLLTGANAAGKSTIMRTTALAVILSQIGCYIPASSARLTPVDRIMTRLGANDNIMQGKSTFFVELSETKKILSNATPKSLVILDELGRGGSSGDGFAIAESVLHHLATHLQPMGFFATHYNTLGVSFKSHPQVKPMRMAIIVDQESRDITFLYKLENGTAPGSFGMNVALMCGIPREIVDNAEVAAKNYEQVSSLKRTFVEGAELEQKEDDVGMSLGLQSDCVWYGTDRIGLLKQDIMNYEACVQERALENVYTMIDSL</sequence>
<comment type="function">
    <text evidence="9">Component of the post-replicative DNA mismatch repair system (MMR). Heterodimerizes with MSH2 to form MutS beta, which binds to DNA mismatches thereby initiating DNA repair. MSH3 provides substrate-binding and substrate specificity to the complex. When bound, the MutS beta heterodimer bends the DNA helix and shields approximately 20 base pairs. Acts mainly to repair insertion-deletion loops (IDLs) from 2 to 13 nucleotides in size, but can also repair base-base and single insertion-deletion mismatches that occur during replication. After mismatch binding, forms a ternary complex with the MutL alpha heterodimer, which is thought to be responsible for directing the downstream MMR events, including strand discrimination, excision, and resynthesis. ATP binding and hydrolysis play a pivotal role in mismatch repair functions.</text>
</comment>
<dbReference type="InterPro" id="IPR007695">
    <property type="entry name" value="DNA_mismatch_repair_MutS-lik_N"/>
</dbReference>
<keyword evidence="6 11" id="KW-0238">DNA-binding</keyword>
<keyword evidence="17" id="KW-1185">Reference proteome</keyword>
<dbReference type="InterPro" id="IPR007860">
    <property type="entry name" value="DNA_mmatch_repair_MutS_con_dom"/>
</dbReference>
<comment type="similarity">
    <text evidence="2 11 12">Belongs to the DNA mismatch repair MutS family.</text>
</comment>
<dbReference type="SUPFAM" id="SSF48334">
    <property type="entry name" value="DNA repair protein MutS, domain III"/>
    <property type="match status" value="1"/>
</dbReference>
<evidence type="ECO:0000256" key="6">
    <source>
        <dbReference type="ARBA" id="ARBA00023125"/>
    </source>
</evidence>
<evidence type="ECO:0000313" key="16">
    <source>
        <dbReference type="EMBL" id="KAI5948811.1"/>
    </source>
</evidence>
<feature type="region of interest" description="Disordered" evidence="14">
    <location>
        <begin position="1"/>
        <end position="281"/>
    </location>
</feature>
<evidence type="ECO:0000256" key="13">
    <source>
        <dbReference type="SAM" id="Coils"/>
    </source>
</evidence>
<evidence type="ECO:0000256" key="9">
    <source>
        <dbReference type="ARBA" id="ARBA00025373"/>
    </source>
</evidence>
<dbReference type="InterPro" id="IPR036678">
    <property type="entry name" value="MutS_con_dom_sf"/>
</dbReference>
<dbReference type="SUPFAM" id="SSF52540">
    <property type="entry name" value="P-loop containing nucleoside triphosphate hydrolases"/>
    <property type="match status" value="1"/>
</dbReference>
<dbReference type="SUPFAM" id="SSF55271">
    <property type="entry name" value="DNA repair protein MutS, domain I"/>
    <property type="match status" value="1"/>
</dbReference>
<comment type="caution">
    <text evidence="16">The sequence shown here is derived from an EMBL/GenBank/DDBJ whole genome shotgun (WGS) entry which is preliminary data.</text>
</comment>
<keyword evidence="5 11" id="KW-0067">ATP-binding</keyword>
<evidence type="ECO:0000256" key="2">
    <source>
        <dbReference type="ARBA" id="ARBA00006271"/>
    </source>
</evidence>
<keyword evidence="7 11" id="KW-0234">DNA repair</keyword>
<dbReference type="FunFam" id="3.40.50.300:FF:000771">
    <property type="entry name" value="DNA mismatch repair protein"/>
    <property type="match status" value="1"/>
</dbReference>
<evidence type="ECO:0000256" key="7">
    <source>
        <dbReference type="ARBA" id="ARBA00023204"/>
    </source>
</evidence>
<dbReference type="PROSITE" id="PS00486">
    <property type="entry name" value="DNA_MISMATCH_REPAIR_2"/>
    <property type="match status" value="1"/>
</dbReference>
<dbReference type="InterPro" id="IPR007696">
    <property type="entry name" value="DNA_mismatch_repair_MutS_core"/>
</dbReference>
<dbReference type="SMART" id="SM00533">
    <property type="entry name" value="MUTSd"/>
    <property type="match status" value="1"/>
</dbReference>
<dbReference type="GO" id="GO:0030983">
    <property type="term" value="F:mismatched DNA binding"/>
    <property type="evidence" value="ECO:0007669"/>
    <property type="project" value="UniProtKB-UniRule"/>
</dbReference>
<dbReference type="GeneID" id="76153253"/>
<evidence type="ECO:0000256" key="10">
    <source>
        <dbReference type="ARBA" id="ARBA00025902"/>
    </source>
</evidence>
<dbReference type="NCBIfam" id="NF003810">
    <property type="entry name" value="PRK05399.1"/>
    <property type="match status" value="1"/>
</dbReference>
<dbReference type="Pfam" id="PF00488">
    <property type="entry name" value="MutS_V"/>
    <property type="match status" value="1"/>
</dbReference>
<comment type="subcellular location">
    <subcellularLocation>
        <location evidence="1">Nucleus</location>
    </subcellularLocation>
</comment>
<evidence type="ECO:0000256" key="3">
    <source>
        <dbReference type="ARBA" id="ARBA00022741"/>
    </source>
</evidence>
<organism evidence="16 17">
    <name type="scientific">Candida theae</name>
    <dbReference type="NCBI Taxonomy" id="1198502"/>
    <lineage>
        <taxon>Eukaryota</taxon>
        <taxon>Fungi</taxon>
        <taxon>Dikarya</taxon>
        <taxon>Ascomycota</taxon>
        <taxon>Saccharomycotina</taxon>
        <taxon>Pichiomycetes</taxon>
        <taxon>Debaryomycetaceae</taxon>
        <taxon>Candida/Lodderomyces clade</taxon>
        <taxon>Candida</taxon>
    </lineage>
</organism>
<feature type="compositionally biased region" description="Acidic residues" evidence="14">
    <location>
        <begin position="192"/>
        <end position="244"/>
    </location>
</feature>
<dbReference type="GO" id="GO:0006298">
    <property type="term" value="P:mismatch repair"/>
    <property type="evidence" value="ECO:0007669"/>
    <property type="project" value="InterPro"/>
</dbReference>
<evidence type="ECO:0000313" key="17">
    <source>
        <dbReference type="Proteomes" id="UP001204833"/>
    </source>
</evidence>
<dbReference type="AlphaFoldDB" id="A0AAD5BA94"/>
<dbReference type="InterPro" id="IPR027417">
    <property type="entry name" value="P-loop_NTPase"/>
</dbReference>
<evidence type="ECO:0000259" key="15">
    <source>
        <dbReference type="PROSITE" id="PS00486"/>
    </source>
</evidence>
<name>A0AAD5BA94_9ASCO</name>